<feature type="transmembrane region" description="Helical" evidence="1">
    <location>
        <begin position="65"/>
        <end position="84"/>
    </location>
</feature>
<keyword evidence="4" id="KW-1185">Reference proteome</keyword>
<proteinExistence type="predicted"/>
<reference evidence="3" key="2">
    <citation type="submission" date="2022-03" db="EMBL/GenBank/DDBJ databases">
        <title>Draft title - Genomic analysis of global carrot germplasm unveils the trajectory of domestication and the origin of high carotenoid orange carrot.</title>
        <authorList>
            <person name="Iorizzo M."/>
            <person name="Ellison S."/>
            <person name="Senalik D."/>
            <person name="Macko-Podgorni A."/>
            <person name="Grzebelus D."/>
            <person name="Bostan H."/>
            <person name="Rolling W."/>
            <person name="Curaba J."/>
            <person name="Simon P."/>
        </authorList>
    </citation>
    <scope>NUCLEOTIDE SEQUENCE</scope>
    <source>
        <tissue evidence="3">Leaf</tissue>
    </source>
</reference>
<evidence type="ECO:0000259" key="2">
    <source>
        <dbReference type="Pfam" id="PF23358"/>
    </source>
</evidence>
<dbReference type="EMBL" id="CP093348">
    <property type="protein sequence ID" value="WOH05900.1"/>
    <property type="molecule type" value="Genomic_DNA"/>
</dbReference>
<evidence type="ECO:0000313" key="3">
    <source>
        <dbReference type="EMBL" id="WOH05900.1"/>
    </source>
</evidence>
<feature type="domain" description="OST48 middle" evidence="2">
    <location>
        <begin position="41"/>
        <end position="86"/>
    </location>
</feature>
<dbReference type="InterPro" id="IPR055459">
    <property type="entry name" value="OST48_MD"/>
</dbReference>
<name>A0AAF1B4I5_DAUCS</name>
<reference evidence="3" key="1">
    <citation type="journal article" date="2016" name="Nat. Genet.">
        <title>A high-quality carrot genome assembly provides new insights into carotenoid accumulation and asterid genome evolution.</title>
        <authorList>
            <person name="Iorizzo M."/>
            <person name="Ellison S."/>
            <person name="Senalik D."/>
            <person name="Zeng P."/>
            <person name="Satapoomin P."/>
            <person name="Huang J."/>
            <person name="Bowman M."/>
            <person name="Iovene M."/>
            <person name="Sanseverino W."/>
            <person name="Cavagnaro P."/>
            <person name="Yildiz M."/>
            <person name="Macko-Podgorni A."/>
            <person name="Moranska E."/>
            <person name="Grzebelus E."/>
            <person name="Grzebelus D."/>
            <person name="Ashrafi H."/>
            <person name="Zheng Z."/>
            <person name="Cheng S."/>
            <person name="Spooner D."/>
            <person name="Van Deynze A."/>
            <person name="Simon P."/>
        </authorList>
    </citation>
    <scope>NUCLEOTIDE SEQUENCE</scope>
    <source>
        <tissue evidence="3">Leaf</tissue>
    </source>
</reference>
<evidence type="ECO:0000256" key="1">
    <source>
        <dbReference type="SAM" id="Phobius"/>
    </source>
</evidence>
<dbReference type="AlphaFoldDB" id="A0AAF1B4I5"/>
<keyword evidence="1" id="KW-0812">Transmembrane</keyword>
<dbReference type="Pfam" id="PF23358">
    <property type="entry name" value="OST48_MD"/>
    <property type="match status" value="1"/>
</dbReference>
<accession>A0AAF1B4I5</accession>
<keyword evidence="1" id="KW-1133">Transmembrane helix</keyword>
<dbReference type="Proteomes" id="UP000077755">
    <property type="component" value="Chromosome 6"/>
</dbReference>
<protein>
    <recommendedName>
        <fullName evidence="2">OST48 middle domain-containing protein</fullName>
    </recommendedName>
</protein>
<organism evidence="3 4">
    <name type="scientific">Daucus carota subsp. sativus</name>
    <name type="common">Carrot</name>
    <dbReference type="NCBI Taxonomy" id="79200"/>
    <lineage>
        <taxon>Eukaryota</taxon>
        <taxon>Viridiplantae</taxon>
        <taxon>Streptophyta</taxon>
        <taxon>Embryophyta</taxon>
        <taxon>Tracheophyta</taxon>
        <taxon>Spermatophyta</taxon>
        <taxon>Magnoliopsida</taxon>
        <taxon>eudicotyledons</taxon>
        <taxon>Gunneridae</taxon>
        <taxon>Pentapetalae</taxon>
        <taxon>asterids</taxon>
        <taxon>campanulids</taxon>
        <taxon>Apiales</taxon>
        <taxon>Apiaceae</taxon>
        <taxon>Apioideae</taxon>
        <taxon>Scandiceae</taxon>
        <taxon>Daucinae</taxon>
        <taxon>Daucus</taxon>
        <taxon>Daucus sect. Daucus</taxon>
    </lineage>
</organism>
<sequence>MPWNSNSRLQYMPNAITFYPSISLRLVHHLIFSTISLEVLAMHQVPVRLFRHNEYERFLTTPFPYYGASFTTMVAFFLASHPFITSEIVLRWSKLLQFLFALFKVVLSGLPKVVQCVPDPSLLK</sequence>
<keyword evidence="1" id="KW-0472">Membrane</keyword>
<feature type="transmembrane region" description="Helical" evidence="1">
    <location>
        <begin position="26"/>
        <end position="45"/>
    </location>
</feature>
<evidence type="ECO:0000313" key="4">
    <source>
        <dbReference type="Proteomes" id="UP000077755"/>
    </source>
</evidence>
<gene>
    <name evidence="3" type="ORF">DCAR_0625323</name>
</gene>